<dbReference type="STRING" id="670483.S7QLI0"/>
<feature type="compositionally biased region" description="Polar residues" evidence="5">
    <location>
        <begin position="95"/>
        <end position="111"/>
    </location>
</feature>
<dbReference type="OMA" id="MMDMSGM"/>
<protein>
    <recommendedName>
        <fullName evidence="6">Pre-mRNA polyadenylation factor Fip1 domain-containing protein</fullName>
    </recommendedName>
</protein>
<comment type="similarity">
    <text evidence="2">Belongs to the FIP1 family.</text>
</comment>
<evidence type="ECO:0000313" key="7">
    <source>
        <dbReference type="EMBL" id="EPQ60222.1"/>
    </source>
</evidence>
<dbReference type="GO" id="GO:0006397">
    <property type="term" value="P:mRNA processing"/>
    <property type="evidence" value="ECO:0007669"/>
    <property type="project" value="UniProtKB-KW"/>
</dbReference>
<dbReference type="EMBL" id="KB469296">
    <property type="protein sequence ID" value="EPQ60222.1"/>
    <property type="molecule type" value="Genomic_DNA"/>
</dbReference>
<gene>
    <name evidence="7" type="ORF">GLOTRDRAFT_108853</name>
</gene>
<dbReference type="Pfam" id="PF05182">
    <property type="entry name" value="Fip1"/>
    <property type="match status" value="1"/>
</dbReference>
<dbReference type="AlphaFoldDB" id="S7QLI0"/>
<feature type="compositionally biased region" description="Basic and acidic residues" evidence="5">
    <location>
        <begin position="514"/>
        <end position="526"/>
    </location>
</feature>
<evidence type="ECO:0000256" key="3">
    <source>
        <dbReference type="ARBA" id="ARBA00022664"/>
    </source>
</evidence>
<dbReference type="PANTHER" id="PTHR13484:SF0">
    <property type="entry name" value="PRE-MRNA 3'-END-PROCESSING FACTOR FIP1"/>
    <property type="match status" value="1"/>
</dbReference>
<dbReference type="GeneID" id="19298948"/>
<dbReference type="eggNOG" id="KOG1049">
    <property type="taxonomic scope" value="Eukaryota"/>
</dbReference>
<dbReference type="PANTHER" id="PTHR13484">
    <property type="entry name" value="FIP1-LIKE 1 PROTEIN"/>
    <property type="match status" value="1"/>
</dbReference>
<dbReference type="KEGG" id="gtr:GLOTRDRAFT_108853"/>
<dbReference type="Proteomes" id="UP000030669">
    <property type="component" value="Unassembled WGS sequence"/>
</dbReference>
<feature type="compositionally biased region" description="Pro residues" evidence="5">
    <location>
        <begin position="176"/>
        <end position="187"/>
    </location>
</feature>
<dbReference type="RefSeq" id="XP_007860681.1">
    <property type="nucleotide sequence ID" value="XM_007862490.1"/>
</dbReference>
<feature type="compositionally biased region" description="Gly residues" evidence="5">
    <location>
        <begin position="450"/>
        <end position="462"/>
    </location>
</feature>
<feature type="region of interest" description="Disordered" evidence="5">
    <location>
        <begin position="1"/>
        <end position="198"/>
    </location>
</feature>
<reference evidence="7 8" key="1">
    <citation type="journal article" date="2012" name="Science">
        <title>The Paleozoic origin of enzymatic lignin decomposition reconstructed from 31 fungal genomes.</title>
        <authorList>
            <person name="Floudas D."/>
            <person name="Binder M."/>
            <person name="Riley R."/>
            <person name="Barry K."/>
            <person name="Blanchette R.A."/>
            <person name="Henrissat B."/>
            <person name="Martinez A.T."/>
            <person name="Otillar R."/>
            <person name="Spatafora J.W."/>
            <person name="Yadav J.S."/>
            <person name="Aerts A."/>
            <person name="Benoit I."/>
            <person name="Boyd A."/>
            <person name="Carlson A."/>
            <person name="Copeland A."/>
            <person name="Coutinho P.M."/>
            <person name="de Vries R.P."/>
            <person name="Ferreira P."/>
            <person name="Findley K."/>
            <person name="Foster B."/>
            <person name="Gaskell J."/>
            <person name="Glotzer D."/>
            <person name="Gorecki P."/>
            <person name="Heitman J."/>
            <person name="Hesse C."/>
            <person name="Hori C."/>
            <person name="Igarashi K."/>
            <person name="Jurgens J.A."/>
            <person name="Kallen N."/>
            <person name="Kersten P."/>
            <person name="Kohler A."/>
            <person name="Kuees U."/>
            <person name="Kumar T.K.A."/>
            <person name="Kuo A."/>
            <person name="LaButti K."/>
            <person name="Larrondo L.F."/>
            <person name="Lindquist E."/>
            <person name="Ling A."/>
            <person name="Lombard V."/>
            <person name="Lucas S."/>
            <person name="Lundell T."/>
            <person name="Martin R."/>
            <person name="McLaughlin D.J."/>
            <person name="Morgenstern I."/>
            <person name="Morin E."/>
            <person name="Murat C."/>
            <person name="Nagy L.G."/>
            <person name="Nolan M."/>
            <person name="Ohm R.A."/>
            <person name="Patyshakuliyeva A."/>
            <person name="Rokas A."/>
            <person name="Ruiz-Duenas F.J."/>
            <person name="Sabat G."/>
            <person name="Salamov A."/>
            <person name="Samejima M."/>
            <person name="Schmutz J."/>
            <person name="Slot J.C."/>
            <person name="St John F."/>
            <person name="Stenlid J."/>
            <person name="Sun H."/>
            <person name="Sun S."/>
            <person name="Syed K."/>
            <person name="Tsang A."/>
            <person name="Wiebenga A."/>
            <person name="Young D."/>
            <person name="Pisabarro A."/>
            <person name="Eastwood D.C."/>
            <person name="Martin F."/>
            <person name="Cullen D."/>
            <person name="Grigoriev I.V."/>
            <person name="Hibbett D.S."/>
        </authorList>
    </citation>
    <scope>NUCLEOTIDE SEQUENCE [LARGE SCALE GENOMIC DNA]</scope>
    <source>
        <strain evidence="7 8">ATCC 11539</strain>
    </source>
</reference>
<dbReference type="InterPro" id="IPR051187">
    <property type="entry name" value="Pre-mRNA_3'-end_processing_reg"/>
</dbReference>
<feature type="compositionally biased region" description="Pro residues" evidence="5">
    <location>
        <begin position="475"/>
        <end position="484"/>
    </location>
</feature>
<proteinExistence type="inferred from homology"/>
<feature type="compositionally biased region" description="Low complexity" evidence="5">
    <location>
        <begin position="138"/>
        <end position="166"/>
    </location>
</feature>
<evidence type="ECO:0000256" key="1">
    <source>
        <dbReference type="ARBA" id="ARBA00004123"/>
    </source>
</evidence>
<evidence type="ECO:0000313" key="8">
    <source>
        <dbReference type="Proteomes" id="UP000030669"/>
    </source>
</evidence>
<comment type="subcellular location">
    <subcellularLocation>
        <location evidence="1">Nucleus</location>
    </subcellularLocation>
</comment>
<evidence type="ECO:0000256" key="2">
    <source>
        <dbReference type="ARBA" id="ARBA00007459"/>
    </source>
</evidence>
<keyword evidence="8" id="KW-1185">Reference proteome</keyword>
<name>S7QLI0_GLOTA</name>
<evidence type="ECO:0000256" key="4">
    <source>
        <dbReference type="ARBA" id="ARBA00023242"/>
    </source>
</evidence>
<feature type="region of interest" description="Disordered" evidence="5">
    <location>
        <begin position="391"/>
        <end position="544"/>
    </location>
</feature>
<feature type="compositionally biased region" description="Acidic residues" evidence="5">
    <location>
        <begin position="53"/>
        <end position="81"/>
    </location>
</feature>
<dbReference type="InterPro" id="IPR007854">
    <property type="entry name" value="Fip1_dom"/>
</dbReference>
<evidence type="ECO:0000256" key="5">
    <source>
        <dbReference type="SAM" id="MobiDB-lite"/>
    </source>
</evidence>
<sequence length="544" mass="57307">MDEDDDAYLYGDPTDAGQSTTVETSVPQPVPLEKAQPANGVLAQLEANVKEENADEEEEDRGDMGDEDEDEGDESEDDIEIIMEPANRSLDFRQNRPSVTRTLSASVSTPTKPGPPAPSLTTEYTPRERGDPLNKSLTSRSTPQATPQPTSISSQSQPPESQPQEQKQADDGPDPNTLPPAHAPPSHPSINPSLPGTIDGRSIFEYDIQAMAEKPWRRPGSDISDWFNYGFDEVSWEAYCYRRREMGDVASSLKANILNFAGMPEEQIAALPPEVRTMIMANVASMMPGGGPNPAMMQAGMGMNPMMHPDMSGMMGMGMGDMGNMGNMGMGMQGPGQMMQEGMVPGAAGATPEQGGPGMGMGEGFGAGGPGAGMMGMGMGGEFGMQGMQDQTGMGQQMYPGMEGSGTPGPGPSQGPSSGPVQTPTPIPAAPRGPATPVSYRGRPMQQGMGVRGMRGGYGMGRGRGHAPQNLPVRPASPLPPNVPTGPRNQKYRDKDANAPAVDGLDYGGGGGGAHRDNATPDDDRGSRKRRGSPNGDDRSSKRR</sequence>
<keyword evidence="4" id="KW-0539">Nucleus</keyword>
<keyword evidence="3" id="KW-0507">mRNA processing</keyword>
<organism evidence="7 8">
    <name type="scientific">Gloeophyllum trabeum (strain ATCC 11539 / FP-39264 / Madison 617)</name>
    <name type="common">Brown rot fungus</name>
    <dbReference type="NCBI Taxonomy" id="670483"/>
    <lineage>
        <taxon>Eukaryota</taxon>
        <taxon>Fungi</taxon>
        <taxon>Dikarya</taxon>
        <taxon>Basidiomycota</taxon>
        <taxon>Agaricomycotina</taxon>
        <taxon>Agaricomycetes</taxon>
        <taxon>Gloeophyllales</taxon>
        <taxon>Gloeophyllaceae</taxon>
        <taxon>Gloeophyllum</taxon>
    </lineage>
</organism>
<dbReference type="HOGENOM" id="CLU_038604_0_0_1"/>
<feature type="domain" description="Pre-mRNA polyadenylation factor Fip1" evidence="6">
    <location>
        <begin position="205"/>
        <end position="246"/>
    </location>
</feature>
<dbReference type="GO" id="GO:0005847">
    <property type="term" value="C:mRNA cleavage and polyadenylation specificity factor complex"/>
    <property type="evidence" value="ECO:0007669"/>
    <property type="project" value="TreeGrafter"/>
</dbReference>
<dbReference type="OrthoDB" id="1917198at2759"/>
<accession>S7QLI0</accession>
<feature type="compositionally biased region" description="Polar residues" evidence="5">
    <location>
        <begin position="16"/>
        <end position="27"/>
    </location>
</feature>
<evidence type="ECO:0000259" key="6">
    <source>
        <dbReference type="Pfam" id="PF05182"/>
    </source>
</evidence>